<proteinExistence type="predicted"/>
<evidence type="ECO:0000313" key="3">
    <source>
        <dbReference type="EMBL" id="KFD59519.1"/>
    </source>
</evidence>
<sequence length="81" mass="9164">MLHMLIRSSVSLELSASAHSKRLRYSALVPEKRRKCRIPSKILAECLSYHTTLNSIRNLKFKSLVRAKASGNDQHLQSLSS</sequence>
<reference evidence="1 4" key="1">
    <citation type="journal article" date="2014" name="Nat. Genet.">
        <title>Genome and transcriptome of the porcine whipworm Trichuris suis.</title>
        <authorList>
            <person name="Jex A.R."/>
            <person name="Nejsum P."/>
            <person name="Schwarz E.M."/>
            <person name="Hu L."/>
            <person name="Young N.D."/>
            <person name="Hall R.S."/>
            <person name="Korhonen P.K."/>
            <person name="Liao S."/>
            <person name="Thamsborg S."/>
            <person name="Xia J."/>
            <person name="Xu P."/>
            <person name="Wang S."/>
            <person name="Scheerlinck J.P."/>
            <person name="Hofmann A."/>
            <person name="Sternberg P.W."/>
            <person name="Wang J."/>
            <person name="Gasser R.B."/>
        </authorList>
    </citation>
    <scope>NUCLEOTIDE SEQUENCE [LARGE SCALE GENOMIC DNA]</scope>
    <source>
        <strain evidence="3">DCEP-RM93F</strain>
        <strain evidence="1">DCEP-RM93M</strain>
    </source>
</reference>
<protein>
    <submittedName>
        <fullName evidence="1">Uncharacterized protein</fullName>
    </submittedName>
</protein>
<evidence type="ECO:0000313" key="2">
    <source>
        <dbReference type="EMBL" id="KFD46664.1"/>
    </source>
</evidence>
<evidence type="ECO:0000313" key="1">
    <source>
        <dbReference type="EMBL" id="KFD46663.1"/>
    </source>
</evidence>
<dbReference type="EMBL" id="KL363359">
    <property type="protein sequence ID" value="KFD46664.1"/>
    <property type="molecule type" value="Genomic_DNA"/>
</dbReference>
<evidence type="ECO:0000313" key="4">
    <source>
        <dbReference type="Proteomes" id="UP000030764"/>
    </source>
</evidence>
<dbReference type="Proteomes" id="UP000030758">
    <property type="component" value="Unassembled WGS sequence"/>
</dbReference>
<dbReference type="EMBL" id="KL363359">
    <property type="protein sequence ID" value="KFD46663.1"/>
    <property type="molecule type" value="Genomic_DNA"/>
</dbReference>
<organism evidence="1 4">
    <name type="scientific">Trichuris suis</name>
    <name type="common">pig whipworm</name>
    <dbReference type="NCBI Taxonomy" id="68888"/>
    <lineage>
        <taxon>Eukaryota</taxon>
        <taxon>Metazoa</taxon>
        <taxon>Ecdysozoa</taxon>
        <taxon>Nematoda</taxon>
        <taxon>Enoplea</taxon>
        <taxon>Dorylaimia</taxon>
        <taxon>Trichinellida</taxon>
        <taxon>Trichuridae</taxon>
        <taxon>Trichuris</taxon>
    </lineage>
</organism>
<accession>A0A085LNW7</accession>
<name>A0A085LNW7_9BILA</name>
<gene>
    <name evidence="1" type="ORF">M513_12472</name>
    <name evidence="2" type="ORF">M513_12473</name>
    <name evidence="3" type="ORF">M514_28302</name>
</gene>
<keyword evidence="4" id="KW-1185">Reference proteome</keyword>
<dbReference type="Proteomes" id="UP000030764">
    <property type="component" value="Unassembled WGS sequence"/>
</dbReference>
<dbReference type="EMBL" id="KL367857">
    <property type="protein sequence ID" value="KFD59519.1"/>
    <property type="molecule type" value="Genomic_DNA"/>
</dbReference>
<dbReference type="AlphaFoldDB" id="A0A085LNW7"/>